<dbReference type="GO" id="GO:0005975">
    <property type="term" value="P:carbohydrate metabolic process"/>
    <property type="evidence" value="ECO:0007669"/>
    <property type="project" value="InterPro"/>
</dbReference>
<accession>A0A9D1TBX8</accession>
<reference evidence="7" key="1">
    <citation type="submission" date="2020-10" db="EMBL/GenBank/DDBJ databases">
        <authorList>
            <person name="Gilroy R."/>
        </authorList>
    </citation>
    <scope>NUCLEOTIDE SEQUENCE</scope>
    <source>
        <strain evidence="7">CHK183-6373</strain>
    </source>
</reference>
<dbReference type="Pfam" id="PF00370">
    <property type="entry name" value="FGGY_N"/>
    <property type="match status" value="1"/>
</dbReference>
<dbReference type="AlphaFoldDB" id="A0A9D1TBX8"/>
<dbReference type="PANTHER" id="PTHR43095:SF5">
    <property type="entry name" value="XYLULOSE KINASE"/>
    <property type="match status" value="1"/>
</dbReference>
<evidence type="ECO:0000259" key="5">
    <source>
        <dbReference type="Pfam" id="PF00370"/>
    </source>
</evidence>
<evidence type="ECO:0000256" key="2">
    <source>
        <dbReference type="ARBA" id="ARBA00022679"/>
    </source>
</evidence>
<comment type="caution">
    <text evidence="7">The sequence shown here is derived from an EMBL/GenBank/DDBJ whole genome shotgun (WGS) entry which is preliminary data.</text>
</comment>
<feature type="domain" description="Carbohydrate kinase FGGY N-terminal" evidence="5">
    <location>
        <begin position="3"/>
        <end position="248"/>
    </location>
</feature>
<dbReference type="Gene3D" id="3.30.420.40">
    <property type="match status" value="2"/>
</dbReference>
<dbReference type="InterPro" id="IPR018485">
    <property type="entry name" value="FGGY_C"/>
</dbReference>
<comment type="similarity">
    <text evidence="1 4">Belongs to the FGGY kinase family.</text>
</comment>
<dbReference type="SUPFAM" id="SSF53067">
    <property type="entry name" value="Actin-like ATPase domain"/>
    <property type="match status" value="2"/>
</dbReference>
<dbReference type="CDD" id="cd07773">
    <property type="entry name" value="ASKHA_NBD_FGGY_FK"/>
    <property type="match status" value="1"/>
</dbReference>
<dbReference type="GO" id="GO:0016773">
    <property type="term" value="F:phosphotransferase activity, alcohol group as acceptor"/>
    <property type="evidence" value="ECO:0007669"/>
    <property type="project" value="InterPro"/>
</dbReference>
<dbReference type="PIRSF" id="PIRSF000538">
    <property type="entry name" value="GlpK"/>
    <property type="match status" value="1"/>
</dbReference>
<dbReference type="InterPro" id="IPR018484">
    <property type="entry name" value="FGGY_N"/>
</dbReference>
<evidence type="ECO:0000256" key="4">
    <source>
        <dbReference type="RuleBase" id="RU003733"/>
    </source>
</evidence>
<evidence type="ECO:0008006" key="9">
    <source>
        <dbReference type="Google" id="ProtNLM"/>
    </source>
</evidence>
<evidence type="ECO:0000256" key="1">
    <source>
        <dbReference type="ARBA" id="ARBA00009156"/>
    </source>
</evidence>
<feature type="domain" description="Carbohydrate kinase FGGY C-terminal" evidence="6">
    <location>
        <begin position="320"/>
        <end position="446"/>
    </location>
</feature>
<keyword evidence="2 4" id="KW-0808">Transferase</keyword>
<dbReference type="PANTHER" id="PTHR43095">
    <property type="entry name" value="SUGAR KINASE"/>
    <property type="match status" value="1"/>
</dbReference>
<dbReference type="Proteomes" id="UP000886884">
    <property type="component" value="Unassembled WGS sequence"/>
</dbReference>
<dbReference type="Pfam" id="PF02782">
    <property type="entry name" value="FGGY_C"/>
    <property type="match status" value="1"/>
</dbReference>
<evidence type="ECO:0000259" key="6">
    <source>
        <dbReference type="Pfam" id="PF02782"/>
    </source>
</evidence>
<dbReference type="PROSITE" id="PS00445">
    <property type="entry name" value="FGGY_KINASES_2"/>
    <property type="match status" value="1"/>
</dbReference>
<proteinExistence type="inferred from homology"/>
<keyword evidence="3 4" id="KW-0418">Kinase</keyword>
<name>A0A9D1TBX8_9FIRM</name>
<reference evidence="7" key="2">
    <citation type="journal article" date="2021" name="PeerJ">
        <title>Extensive microbial diversity within the chicken gut microbiome revealed by metagenomics and culture.</title>
        <authorList>
            <person name="Gilroy R."/>
            <person name="Ravi A."/>
            <person name="Getino M."/>
            <person name="Pursley I."/>
            <person name="Horton D.L."/>
            <person name="Alikhan N.F."/>
            <person name="Baker D."/>
            <person name="Gharbi K."/>
            <person name="Hall N."/>
            <person name="Watson M."/>
            <person name="Adriaenssens E.M."/>
            <person name="Foster-Nyarko E."/>
            <person name="Jarju S."/>
            <person name="Secka A."/>
            <person name="Antonio M."/>
            <person name="Oren A."/>
            <person name="Chaudhuri R.R."/>
            <person name="La Ragione R."/>
            <person name="Hildebrand F."/>
            <person name="Pallen M.J."/>
        </authorList>
    </citation>
    <scope>NUCLEOTIDE SEQUENCE</scope>
    <source>
        <strain evidence="7">CHK183-6373</strain>
    </source>
</reference>
<evidence type="ECO:0000313" key="7">
    <source>
        <dbReference type="EMBL" id="HIV26593.1"/>
    </source>
</evidence>
<dbReference type="EMBL" id="DVOT01000024">
    <property type="protein sequence ID" value="HIV26593.1"/>
    <property type="molecule type" value="Genomic_DNA"/>
</dbReference>
<gene>
    <name evidence="7" type="ORF">IAA64_01370</name>
</gene>
<dbReference type="InterPro" id="IPR000577">
    <property type="entry name" value="Carb_kinase_FGGY"/>
</dbReference>
<sequence>MKYLLGVDAGTTAFKAALFNEDKRLICVEQRDYTLLTPSENIVEFPAEEYWRIFCELIQALLAQSGICAEQIAALAISSQGETLFCLDSAGQPQGNGIVWLDNRAFLEADQLRERFGRQAVYEKTGQADMTATWPAAKILWLRKNRPQEFARTHKFLLLEDYLLYRLTGRYVGEPNLWASSAMLDIHTARWWPEMLETLGLDAQRLPEILPCGSAVGCVTARAARETGLPPSVLVAMGALDQTCNAIGCGMTRPGIVCETTGSCLAVSAVMDGFIPYDPDLPITCQNHAVAGRYTVLLWSQSAGMTLKWFAAKFYPDVPELEAAFQQMDAEAERIPLGCAGLTMLPHLTGAAHPEYDAYARGVFSGITLEHGRAHFARAIMEAVACMLRRNLESLPIDARRIYCLGGGANSKVWLQIKADIAQREMQPVRARESACLGAAILAGVGAGIFESVDWVAEDREKEAVFVPDFSLRPMADETYRRYIALYGALQQMFRKNAREMDAK</sequence>
<evidence type="ECO:0000256" key="3">
    <source>
        <dbReference type="ARBA" id="ARBA00022777"/>
    </source>
</evidence>
<organism evidence="7 8">
    <name type="scientific">Candidatus Ornithocaccomicrobium faecavium</name>
    <dbReference type="NCBI Taxonomy" id="2840890"/>
    <lineage>
        <taxon>Bacteria</taxon>
        <taxon>Bacillati</taxon>
        <taxon>Bacillota</taxon>
        <taxon>Clostridia</taxon>
        <taxon>Candidatus Ornithocaccomicrobium</taxon>
    </lineage>
</organism>
<dbReference type="InterPro" id="IPR050406">
    <property type="entry name" value="FGGY_Carb_Kinase"/>
</dbReference>
<dbReference type="GO" id="GO:0016301">
    <property type="term" value="F:kinase activity"/>
    <property type="evidence" value="ECO:0007669"/>
    <property type="project" value="UniProtKB-KW"/>
</dbReference>
<dbReference type="InterPro" id="IPR018483">
    <property type="entry name" value="Carb_kinase_FGGY_CS"/>
</dbReference>
<dbReference type="InterPro" id="IPR043129">
    <property type="entry name" value="ATPase_NBD"/>
</dbReference>
<evidence type="ECO:0000313" key="8">
    <source>
        <dbReference type="Proteomes" id="UP000886884"/>
    </source>
</evidence>
<protein>
    <recommendedName>
        <fullName evidence="9">Xylulokinase</fullName>
    </recommendedName>
</protein>